<sequence>MQHETTQLRLDVQQLSDQIAVLEVPMGQAAPIPTAATLSRELPRLPANTLEELEAAEAAIHDEAVATVLKEQLLRIGGRTLLETTANIMKGLMGHCVQVLFSLYGRKGKRPFSGMQLCTVATDAICEKQAVDKTTALAVIGKWLPGSVDRGGGRKRRGPARPVTASTGTQTSPDDLRLSLKSPPKPTGTVPVAPGPKPGVDAGSLASTSEQGKAPPLVGADHSAPLVRIGLGAPVKAGVWRVASLRTPSPGAPAP</sequence>
<evidence type="ECO:0000313" key="1">
    <source>
        <dbReference type="EMBL" id="KAG0444439.1"/>
    </source>
</evidence>
<reference evidence="1 2" key="1">
    <citation type="journal article" date="2020" name="Cell">
        <title>Large-Scale Comparative Analyses of Tick Genomes Elucidate Their Genetic Diversity and Vector Capacities.</title>
        <authorList>
            <consortium name="Tick Genome and Microbiome Consortium (TIGMIC)"/>
            <person name="Jia N."/>
            <person name="Wang J."/>
            <person name="Shi W."/>
            <person name="Du L."/>
            <person name="Sun Y."/>
            <person name="Zhan W."/>
            <person name="Jiang J.F."/>
            <person name="Wang Q."/>
            <person name="Zhang B."/>
            <person name="Ji P."/>
            <person name="Bell-Sakyi L."/>
            <person name="Cui X.M."/>
            <person name="Yuan T.T."/>
            <person name="Jiang B.G."/>
            <person name="Yang W.F."/>
            <person name="Lam T.T."/>
            <person name="Chang Q.C."/>
            <person name="Ding S.J."/>
            <person name="Wang X.J."/>
            <person name="Zhu J.G."/>
            <person name="Ruan X.D."/>
            <person name="Zhao L."/>
            <person name="Wei J.T."/>
            <person name="Ye R.Z."/>
            <person name="Que T.C."/>
            <person name="Du C.H."/>
            <person name="Zhou Y.H."/>
            <person name="Cheng J.X."/>
            <person name="Dai P.F."/>
            <person name="Guo W.B."/>
            <person name="Han X.H."/>
            <person name="Huang E.J."/>
            <person name="Li L.F."/>
            <person name="Wei W."/>
            <person name="Gao Y.C."/>
            <person name="Liu J.Z."/>
            <person name="Shao H.Z."/>
            <person name="Wang X."/>
            <person name="Wang C.C."/>
            <person name="Yang T.C."/>
            <person name="Huo Q.B."/>
            <person name="Li W."/>
            <person name="Chen H.Y."/>
            <person name="Chen S.E."/>
            <person name="Zhou L.G."/>
            <person name="Ni X.B."/>
            <person name="Tian J.H."/>
            <person name="Sheng Y."/>
            <person name="Liu T."/>
            <person name="Pan Y.S."/>
            <person name="Xia L.Y."/>
            <person name="Li J."/>
            <person name="Zhao F."/>
            <person name="Cao W.C."/>
        </authorList>
    </citation>
    <scope>NUCLEOTIDE SEQUENCE [LARGE SCALE GENOMIC DNA]</scope>
    <source>
        <strain evidence="1">Iper-2018</strain>
    </source>
</reference>
<keyword evidence="2" id="KW-1185">Reference proteome</keyword>
<protein>
    <submittedName>
        <fullName evidence="1">Uncharacterized protein</fullName>
    </submittedName>
</protein>
<proteinExistence type="predicted"/>
<organism evidence="1 2">
    <name type="scientific">Ixodes persulcatus</name>
    <name type="common">Taiga tick</name>
    <dbReference type="NCBI Taxonomy" id="34615"/>
    <lineage>
        <taxon>Eukaryota</taxon>
        <taxon>Metazoa</taxon>
        <taxon>Ecdysozoa</taxon>
        <taxon>Arthropoda</taxon>
        <taxon>Chelicerata</taxon>
        <taxon>Arachnida</taxon>
        <taxon>Acari</taxon>
        <taxon>Parasitiformes</taxon>
        <taxon>Ixodida</taxon>
        <taxon>Ixodoidea</taxon>
        <taxon>Ixodidae</taxon>
        <taxon>Ixodinae</taxon>
        <taxon>Ixodes</taxon>
    </lineage>
</organism>
<comment type="caution">
    <text evidence="1">The sequence shown here is derived from an EMBL/GenBank/DDBJ whole genome shotgun (WGS) entry which is preliminary data.</text>
</comment>
<dbReference type="EMBL" id="JABSTQ010002027">
    <property type="protein sequence ID" value="KAG0444439.1"/>
    <property type="molecule type" value="Genomic_DNA"/>
</dbReference>
<name>A0AC60QXY0_IXOPE</name>
<gene>
    <name evidence="1" type="ORF">HPB47_013793</name>
</gene>
<accession>A0AC60QXY0</accession>
<dbReference type="Proteomes" id="UP000805193">
    <property type="component" value="Unassembled WGS sequence"/>
</dbReference>
<evidence type="ECO:0000313" key="2">
    <source>
        <dbReference type="Proteomes" id="UP000805193"/>
    </source>
</evidence>